<dbReference type="GeneID" id="15011054"/>
<evidence type="ECO:0000313" key="1">
    <source>
        <dbReference type="EMBL" id="AGH31652.1"/>
    </source>
</evidence>
<keyword evidence="2" id="KW-1185">Reference proteome</keyword>
<evidence type="ECO:0000313" key="2">
    <source>
        <dbReference type="Proteomes" id="UP000201252"/>
    </source>
</evidence>
<dbReference type="Proteomes" id="UP000201252">
    <property type="component" value="Segment"/>
</dbReference>
<reference evidence="1 2" key="1">
    <citation type="submission" date="2010-10" db="EMBL/GenBank/DDBJ databases">
        <title>The Genome Sequence of Synechococcus phage S-SKS1.</title>
        <authorList>
            <consortium name="The Broad Institute Genome Sequencing Platform"/>
            <person name="Henn M.R."/>
            <person name="Clokie M."/>
            <person name="Levin J."/>
            <person name="Malboeuf C."/>
            <person name="Casali M."/>
            <person name="Russ C."/>
            <person name="Lennon N."/>
            <person name="Chapman S.B."/>
            <person name="Erlich R."/>
            <person name="Young S.K."/>
            <person name="Yandava C."/>
            <person name="Zeng Q."/>
            <person name="Alvarado L."/>
            <person name="Anderson S."/>
            <person name="Berlin A."/>
            <person name="Chen Z."/>
            <person name="Freedman E."/>
            <person name="Gellesch M."/>
            <person name="Goldberg J."/>
            <person name="Green L."/>
            <person name="Griggs A."/>
            <person name="Gujja S."/>
            <person name="Heilman E.R."/>
            <person name="Heiman D."/>
            <person name="Hollinger A."/>
            <person name="Howarth C."/>
            <person name="Larson L."/>
            <person name="Mehta T."/>
            <person name="Pearson M."/>
            <person name="Roberts A."/>
            <person name="Ryan E."/>
            <person name="Saif S."/>
            <person name="Shea T."/>
            <person name="Shenoy N."/>
            <person name="Sisk P."/>
            <person name="Stolte C."/>
            <person name="Sykes S."/>
            <person name="White J."/>
            <person name="Haas B."/>
            <person name="Nusbaum C."/>
            <person name="Birren B."/>
        </authorList>
    </citation>
    <scope>NUCLEOTIDE SEQUENCE [LARGE SCALE GENOMIC DNA]</scope>
</reference>
<accession>M4R1N9</accession>
<dbReference type="EMBL" id="HQ633071">
    <property type="protein sequence ID" value="AGH31652.1"/>
    <property type="molecule type" value="Genomic_DNA"/>
</dbReference>
<protein>
    <submittedName>
        <fullName evidence="1">Uncharacterized protein</fullName>
    </submittedName>
</protein>
<name>M4R1N9_9CAUD</name>
<proteinExistence type="predicted"/>
<dbReference type="RefSeq" id="YP_007674504.1">
    <property type="nucleotide sequence ID" value="NC_020851.1"/>
</dbReference>
<dbReference type="KEGG" id="vg:15011054"/>
<gene>
    <name evidence="1" type="ORF">SWZG_00143</name>
</gene>
<organism evidence="1 2">
    <name type="scientific">Synechococcus phage S-SKS1</name>
    <dbReference type="NCBI Taxonomy" id="754042"/>
    <lineage>
        <taxon>Viruses</taxon>
        <taxon>Duplodnaviria</taxon>
        <taxon>Heunggongvirae</taxon>
        <taxon>Uroviricota</taxon>
        <taxon>Caudoviricetes</taxon>
        <taxon>Llyrvirus</taxon>
        <taxon>Llyrvirus SSKS1</taxon>
    </lineage>
</organism>
<sequence length="65" mass="7166">MGPFDTDKWFVCHGPEVVHFMHLPVGSAMSTGQPNCEEFDDEASGLARAKELGYVEPEEPNLEEG</sequence>